<dbReference type="Proteomes" id="UP001355207">
    <property type="component" value="Chromosome 5"/>
</dbReference>
<accession>A0AAX4JX04</accession>
<feature type="compositionally biased region" description="Low complexity" evidence="10">
    <location>
        <begin position="87"/>
        <end position="107"/>
    </location>
</feature>
<dbReference type="GO" id="GO:0005634">
    <property type="term" value="C:nucleus"/>
    <property type="evidence" value="ECO:0007669"/>
    <property type="project" value="UniProtKB-SubCell"/>
</dbReference>
<dbReference type="GO" id="GO:0007059">
    <property type="term" value="P:chromosome segregation"/>
    <property type="evidence" value="ECO:0007669"/>
    <property type="project" value="TreeGrafter"/>
</dbReference>
<evidence type="ECO:0000313" key="11">
    <source>
        <dbReference type="EMBL" id="WWC89055.1"/>
    </source>
</evidence>
<dbReference type="PANTHER" id="PTHR15459:SF3">
    <property type="entry name" value="POLYAMINE-MODULATED FACTOR 1"/>
    <property type="match status" value="1"/>
</dbReference>
<keyword evidence="5" id="KW-0498">Mitosis</keyword>
<evidence type="ECO:0000256" key="10">
    <source>
        <dbReference type="SAM" id="MobiDB-lite"/>
    </source>
</evidence>
<keyword evidence="3" id="KW-0158">Chromosome</keyword>
<sequence length="501" mass="56838">MGLQRTPPTRMTPLPSVSPIPPPSPQQQQQLEQIQPIQEDLSIQLNDEGDRTAEADKTTISQVSDSRAFVNRHPGVMRTPPGGSSSHLPQEQAQSQHQQQQHQVKIQVDQHHSPQQQMIVEHVDERPIKSSLAPSPMTEHVDERPIRPAPTPSPIPERSHSNAISAQEVDIEMNVEDDKEAEAIAESLIENVGREEDDSNSMEIDQQQTLKSTEQSATGSQGQHPRQQQPQQQQNLSKESTSSTAGTSPNRQVPVTPSSKNQNVTKTPRSRRKTMEQSLPSPPKLLPLQHEEEFEYGRRYQLTMETLERAVKAGAQRWTIDQMRGCFPQLTKKYGKPMEDLYFSVSLSMREKILSESRRLMEHYKVGPSLKSIDEVDREAKNYQKSNPPDSEIGRLGRPDAWRPDISPEALVAATLLPIYDDAYSKLREEYLELHKDCQDRYKSIIEKQNLLYQLENGVADGVIELDKTIEILDNLPTEDMMLWTESVESKLNTRAPEQIQ</sequence>
<evidence type="ECO:0000313" key="12">
    <source>
        <dbReference type="Proteomes" id="UP001355207"/>
    </source>
</evidence>
<feature type="region of interest" description="Disordered" evidence="10">
    <location>
        <begin position="130"/>
        <end position="290"/>
    </location>
</feature>
<keyword evidence="4" id="KW-0132">Cell division</keyword>
<dbReference type="GO" id="GO:0000444">
    <property type="term" value="C:MIS12/MIND type complex"/>
    <property type="evidence" value="ECO:0007669"/>
    <property type="project" value="InterPro"/>
</dbReference>
<feature type="compositionally biased region" description="Acidic residues" evidence="10">
    <location>
        <begin position="169"/>
        <end position="180"/>
    </location>
</feature>
<dbReference type="RefSeq" id="XP_066075818.1">
    <property type="nucleotide sequence ID" value="XM_066219721.1"/>
</dbReference>
<evidence type="ECO:0000256" key="5">
    <source>
        <dbReference type="ARBA" id="ARBA00022776"/>
    </source>
</evidence>
<feature type="compositionally biased region" description="Pro residues" evidence="10">
    <location>
        <begin position="16"/>
        <end position="25"/>
    </location>
</feature>
<evidence type="ECO:0000256" key="6">
    <source>
        <dbReference type="ARBA" id="ARBA00022838"/>
    </source>
</evidence>
<name>A0AAX4JX04_9TREE</name>
<reference evidence="11 12" key="1">
    <citation type="submission" date="2024-01" db="EMBL/GenBank/DDBJ databases">
        <title>Comparative genomics of Cryptococcus and Kwoniella reveals pathogenesis evolution and contrasting modes of karyotype evolution via chromosome fusion or intercentromeric recombination.</title>
        <authorList>
            <person name="Coelho M.A."/>
            <person name="David-Palma M."/>
            <person name="Shea T."/>
            <person name="Bowers K."/>
            <person name="McGinley-Smith S."/>
            <person name="Mohammad A.W."/>
            <person name="Gnirke A."/>
            <person name="Yurkov A.M."/>
            <person name="Nowrousian M."/>
            <person name="Sun S."/>
            <person name="Cuomo C.A."/>
            <person name="Heitman J."/>
        </authorList>
    </citation>
    <scope>NUCLEOTIDE SEQUENCE [LARGE SCALE GENOMIC DNA]</scope>
    <source>
        <strain evidence="11 12">CBS 6074</strain>
    </source>
</reference>
<dbReference type="Pfam" id="PF03980">
    <property type="entry name" value="Nnf1"/>
    <property type="match status" value="1"/>
</dbReference>
<evidence type="ECO:0000256" key="7">
    <source>
        <dbReference type="ARBA" id="ARBA00023242"/>
    </source>
</evidence>
<comment type="subcellular location">
    <subcellularLocation>
        <location evidence="2">Chromosome</location>
        <location evidence="2">Centromere</location>
        <location evidence="2">Kinetochore</location>
    </subcellularLocation>
    <subcellularLocation>
        <location evidence="1">Nucleus</location>
    </subcellularLocation>
</comment>
<keyword evidence="8" id="KW-0131">Cell cycle</keyword>
<organism evidence="11 12">
    <name type="scientific">Kwoniella dendrophila CBS 6074</name>
    <dbReference type="NCBI Taxonomy" id="1295534"/>
    <lineage>
        <taxon>Eukaryota</taxon>
        <taxon>Fungi</taxon>
        <taxon>Dikarya</taxon>
        <taxon>Basidiomycota</taxon>
        <taxon>Agaricomycotina</taxon>
        <taxon>Tremellomycetes</taxon>
        <taxon>Tremellales</taxon>
        <taxon>Cryptococcaceae</taxon>
        <taxon>Kwoniella</taxon>
    </lineage>
</organism>
<keyword evidence="12" id="KW-1185">Reference proteome</keyword>
<dbReference type="GeneID" id="91094643"/>
<feature type="compositionally biased region" description="Polar residues" evidence="10">
    <location>
        <begin position="235"/>
        <end position="267"/>
    </location>
</feature>
<feature type="region of interest" description="Disordered" evidence="10">
    <location>
        <begin position="1"/>
        <end position="33"/>
    </location>
</feature>
<dbReference type="EMBL" id="CP144102">
    <property type="protein sequence ID" value="WWC89055.1"/>
    <property type="molecule type" value="Genomic_DNA"/>
</dbReference>
<gene>
    <name evidence="11" type="ORF">L201_003973</name>
</gene>
<feature type="compositionally biased region" description="Low complexity" evidence="10">
    <location>
        <begin position="221"/>
        <end position="234"/>
    </location>
</feature>
<dbReference type="InterPro" id="IPR007128">
    <property type="entry name" value="PMF1/Nnf1"/>
</dbReference>
<keyword evidence="9" id="KW-0137">Centromere</keyword>
<dbReference type="GO" id="GO:0051301">
    <property type="term" value="P:cell division"/>
    <property type="evidence" value="ECO:0007669"/>
    <property type="project" value="UniProtKB-KW"/>
</dbReference>
<protein>
    <submittedName>
        <fullName evidence="11">Uncharacterized protein</fullName>
    </submittedName>
</protein>
<evidence type="ECO:0000256" key="1">
    <source>
        <dbReference type="ARBA" id="ARBA00004123"/>
    </source>
</evidence>
<dbReference type="PANTHER" id="PTHR15459">
    <property type="entry name" value="POLYAMINE-MODULATED FACTOR 1"/>
    <property type="match status" value="1"/>
</dbReference>
<proteinExistence type="predicted"/>
<evidence type="ECO:0000256" key="3">
    <source>
        <dbReference type="ARBA" id="ARBA00022454"/>
    </source>
</evidence>
<evidence type="ECO:0000256" key="8">
    <source>
        <dbReference type="ARBA" id="ARBA00023306"/>
    </source>
</evidence>
<feature type="compositionally biased region" description="Polar residues" evidence="10">
    <location>
        <begin position="201"/>
        <end position="220"/>
    </location>
</feature>
<dbReference type="AlphaFoldDB" id="A0AAX4JX04"/>
<feature type="region of interest" description="Disordered" evidence="10">
    <location>
        <begin position="47"/>
        <end position="114"/>
    </location>
</feature>
<feature type="compositionally biased region" description="Basic and acidic residues" evidence="10">
    <location>
        <begin position="48"/>
        <end position="57"/>
    </location>
</feature>
<keyword evidence="7" id="KW-0539">Nucleus</keyword>
<evidence type="ECO:0000256" key="9">
    <source>
        <dbReference type="ARBA" id="ARBA00023328"/>
    </source>
</evidence>
<keyword evidence="6" id="KW-0995">Kinetochore</keyword>
<evidence type="ECO:0000256" key="2">
    <source>
        <dbReference type="ARBA" id="ARBA00004629"/>
    </source>
</evidence>
<evidence type="ECO:0000256" key="4">
    <source>
        <dbReference type="ARBA" id="ARBA00022618"/>
    </source>
</evidence>